<name>A0AAQ0YKX1_XANPE</name>
<dbReference type="AlphaFoldDB" id="A0AAQ0YKX1"/>
<reference evidence="1 2" key="1">
    <citation type="submission" date="2018-02" db="EMBL/GenBank/DDBJ databases">
        <title>Characterization of Xanthomonas diversity in transplant houses and field plants.</title>
        <authorList>
            <person name="Abrahamian P."/>
            <person name="Timilsina S."/>
            <person name="Minsavage G.V."/>
            <person name="Goss E.M."/>
            <person name="Jones J.B."/>
            <person name="Vallad G.E."/>
        </authorList>
    </citation>
    <scope>NUCLEOTIDE SEQUENCE [LARGE SCALE GENOMIC DNA]</scope>
    <source>
        <strain evidence="1 2">GEV2132</strain>
    </source>
</reference>
<dbReference type="EMBL" id="PUUL01000125">
    <property type="protein sequence ID" value="RXD50299.1"/>
    <property type="molecule type" value="Genomic_DNA"/>
</dbReference>
<evidence type="ECO:0000313" key="1">
    <source>
        <dbReference type="EMBL" id="RXD50299.1"/>
    </source>
</evidence>
<dbReference type="KEGG" id="xpe:BJD13_09155"/>
<proteinExistence type="predicted"/>
<organism evidence="1 2">
    <name type="scientific">Xanthomonas perforans</name>
    <dbReference type="NCBI Taxonomy" id="442694"/>
    <lineage>
        <taxon>Bacteria</taxon>
        <taxon>Pseudomonadati</taxon>
        <taxon>Pseudomonadota</taxon>
        <taxon>Gammaproteobacteria</taxon>
        <taxon>Lysobacterales</taxon>
        <taxon>Lysobacteraceae</taxon>
        <taxon>Xanthomonas</taxon>
    </lineage>
</organism>
<dbReference type="Proteomes" id="UP000289372">
    <property type="component" value="Unassembled WGS sequence"/>
</dbReference>
<accession>A0AAQ0YKX1</accession>
<sequence>MLATLSDERNRAWNAPCVLPCAGSCDGARARVIAENVFLNGTPVTRGLRQFSSCASRVGLFILAHTIERRMVRP</sequence>
<comment type="caution">
    <text evidence="1">The sequence shown here is derived from an EMBL/GenBank/DDBJ whole genome shotgun (WGS) entry which is preliminary data.</text>
</comment>
<protein>
    <submittedName>
        <fullName evidence="1">Uncharacterized protein</fullName>
    </submittedName>
</protein>
<evidence type="ECO:0000313" key="2">
    <source>
        <dbReference type="Proteomes" id="UP000289372"/>
    </source>
</evidence>
<gene>
    <name evidence="1" type="ORF">DB769_19325</name>
</gene>